<evidence type="ECO:0000256" key="1">
    <source>
        <dbReference type="ARBA" id="ARBA00007174"/>
    </source>
</evidence>
<dbReference type="PANTHER" id="PTHR10173">
    <property type="entry name" value="METHIONINE SULFOXIDE REDUCTASE"/>
    <property type="match status" value="1"/>
</dbReference>
<evidence type="ECO:0000313" key="7">
    <source>
        <dbReference type="EMBL" id="MFG1374140.1"/>
    </source>
</evidence>
<proteinExistence type="inferred from homology"/>
<dbReference type="HAMAP" id="MF_01400">
    <property type="entry name" value="MsrB"/>
    <property type="match status" value="1"/>
</dbReference>
<keyword evidence="2 4" id="KW-0560">Oxidoreductase</keyword>
<dbReference type="Pfam" id="PF01641">
    <property type="entry name" value="SelR"/>
    <property type="match status" value="1"/>
</dbReference>
<feature type="binding site" evidence="4">
    <location>
        <position position="66"/>
    </location>
    <ligand>
        <name>Zn(2+)</name>
        <dbReference type="ChEBI" id="CHEBI:29105"/>
    </ligand>
</feature>
<keyword evidence="4" id="KW-0479">Metal-binding</keyword>
<accession>A0ABW6ZZG4</accession>
<evidence type="ECO:0000256" key="5">
    <source>
        <dbReference type="SAM" id="MobiDB-lite"/>
    </source>
</evidence>
<dbReference type="RefSeq" id="WP_393993809.1">
    <property type="nucleotide sequence ID" value="NZ_JBAFVH010000010.1"/>
</dbReference>
<reference evidence="7 8" key="1">
    <citation type="submission" date="2024-02" db="EMBL/GenBank/DDBJ databases">
        <title>Expansion and revision of Xanthobacter and proposal of Roseixanthobacter gen. nov.</title>
        <authorList>
            <person name="Soltysiak M.P.M."/>
            <person name="Jalihal A."/>
            <person name="Ory A."/>
            <person name="Chrisophersen C."/>
            <person name="Lee A.D."/>
            <person name="Boulton J."/>
            <person name="Springer M."/>
        </authorList>
    </citation>
    <scope>NUCLEOTIDE SEQUENCE [LARGE SCALE GENOMIC DNA]</scope>
    <source>
        <strain evidence="7 8">23A</strain>
    </source>
</reference>
<feature type="binding site" evidence="4">
    <location>
        <position position="118"/>
    </location>
    <ligand>
        <name>Zn(2+)</name>
        <dbReference type="ChEBI" id="CHEBI:29105"/>
    </ligand>
</feature>
<feature type="region of interest" description="Disordered" evidence="5">
    <location>
        <begin position="1"/>
        <end position="29"/>
    </location>
</feature>
<feature type="domain" description="MsrB" evidence="6">
    <location>
        <begin position="27"/>
        <end position="149"/>
    </location>
</feature>
<evidence type="ECO:0000256" key="3">
    <source>
        <dbReference type="ARBA" id="ARBA00048488"/>
    </source>
</evidence>
<dbReference type="PANTHER" id="PTHR10173:SF52">
    <property type="entry name" value="METHIONINE-R-SULFOXIDE REDUCTASE B1"/>
    <property type="match status" value="1"/>
</dbReference>
<dbReference type="InterPro" id="IPR011057">
    <property type="entry name" value="Mss4-like_sf"/>
</dbReference>
<feature type="compositionally biased region" description="Pro residues" evidence="5">
    <location>
        <begin position="1"/>
        <end position="11"/>
    </location>
</feature>
<keyword evidence="8" id="KW-1185">Reference proteome</keyword>
<comment type="caution">
    <text evidence="7">The sequence shown here is derived from an EMBL/GenBank/DDBJ whole genome shotgun (WGS) entry which is preliminary data.</text>
</comment>
<keyword evidence="4" id="KW-0862">Zinc</keyword>
<organism evidence="7 8">
    <name type="scientific">Xanthobacter oligotrophicus</name>
    <dbReference type="NCBI Taxonomy" id="2607286"/>
    <lineage>
        <taxon>Bacteria</taxon>
        <taxon>Pseudomonadati</taxon>
        <taxon>Pseudomonadota</taxon>
        <taxon>Alphaproteobacteria</taxon>
        <taxon>Hyphomicrobiales</taxon>
        <taxon>Xanthobacteraceae</taxon>
        <taxon>Xanthobacter</taxon>
    </lineage>
</organism>
<dbReference type="Gene3D" id="2.170.150.20">
    <property type="entry name" value="Peptide methionine sulfoxide reductase"/>
    <property type="match status" value="1"/>
</dbReference>
<comment type="cofactor">
    <cofactor evidence="4">
        <name>Zn(2+)</name>
        <dbReference type="ChEBI" id="CHEBI:29105"/>
    </cofactor>
    <text evidence="4">Binds 1 zinc ion per subunit. The zinc ion is important for the structural integrity of the protein.</text>
</comment>
<dbReference type="PROSITE" id="PS51790">
    <property type="entry name" value="MSRB"/>
    <property type="match status" value="1"/>
</dbReference>
<feature type="binding site" evidence="4">
    <location>
        <position position="115"/>
    </location>
    <ligand>
        <name>Zn(2+)</name>
        <dbReference type="ChEBI" id="CHEBI:29105"/>
    </ligand>
</feature>
<comment type="catalytic activity">
    <reaction evidence="3 4">
        <text>L-methionyl-[protein] + [thioredoxin]-disulfide + H2O = L-methionyl-(R)-S-oxide-[protein] + [thioredoxin]-dithiol</text>
        <dbReference type="Rhea" id="RHEA:24164"/>
        <dbReference type="Rhea" id="RHEA-COMP:10698"/>
        <dbReference type="Rhea" id="RHEA-COMP:10700"/>
        <dbReference type="Rhea" id="RHEA-COMP:12313"/>
        <dbReference type="Rhea" id="RHEA-COMP:12314"/>
        <dbReference type="ChEBI" id="CHEBI:15377"/>
        <dbReference type="ChEBI" id="CHEBI:16044"/>
        <dbReference type="ChEBI" id="CHEBI:29950"/>
        <dbReference type="ChEBI" id="CHEBI:45764"/>
        <dbReference type="ChEBI" id="CHEBI:50058"/>
        <dbReference type="EC" id="1.8.4.12"/>
    </reaction>
</comment>
<dbReference type="InterPro" id="IPR002579">
    <property type="entry name" value="Met_Sox_Rdtase_MsrB_dom"/>
</dbReference>
<feature type="compositionally biased region" description="Basic and acidic residues" evidence="5">
    <location>
        <begin position="17"/>
        <end position="29"/>
    </location>
</feature>
<dbReference type="EMBL" id="JBAFVH010000010">
    <property type="protein sequence ID" value="MFG1374140.1"/>
    <property type="molecule type" value="Genomic_DNA"/>
</dbReference>
<dbReference type="EC" id="1.8.4.12" evidence="4"/>
<dbReference type="GO" id="GO:0033743">
    <property type="term" value="F:peptide-methionine (R)-S-oxide reductase activity"/>
    <property type="evidence" value="ECO:0007669"/>
    <property type="project" value="UniProtKB-EC"/>
</dbReference>
<evidence type="ECO:0000259" key="6">
    <source>
        <dbReference type="PROSITE" id="PS51790"/>
    </source>
</evidence>
<evidence type="ECO:0000313" key="8">
    <source>
        <dbReference type="Proteomes" id="UP001604002"/>
    </source>
</evidence>
<name>A0ABW6ZZG4_9HYPH</name>
<gene>
    <name evidence="4 7" type="primary">msrB</name>
    <name evidence="7" type="ORF">V5F32_18325</name>
</gene>
<evidence type="ECO:0000256" key="2">
    <source>
        <dbReference type="ARBA" id="ARBA00023002"/>
    </source>
</evidence>
<feature type="active site" description="Nucleophile" evidence="4">
    <location>
        <position position="138"/>
    </location>
</feature>
<dbReference type="NCBIfam" id="TIGR00357">
    <property type="entry name" value="peptide-methionine (R)-S-oxide reductase MsrB"/>
    <property type="match status" value="1"/>
</dbReference>
<dbReference type="SUPFAM" id="SSF51316">
    <property type="entry name" value="Mss4-like"/>
    <property type="match status" value="1"/>
</dbReference>
<comment type="similarity">
    <text evidence="1 4">Belongs to the MsrB Met sulfoxide reductase family.</text>
</comment>
<evidence type="ECO:0000256" key="4">
    <source>
        <dbReference type="HAMAP-Rule" id="MF_01400"/>
    </source>
</evidence>
<protein>
    <recommendedName>
        <fullName evidence="4">Peptide methionine sulfoxide reductase MsrB</fullName>
        <ecNumber evidence="4">1.8.4.12</ecNumber>
    </recommendedName>
    <alternativeName>
        <fullName evidence="4">Peptide-methionine (R)-S-oxide reductase</fullName>
    </alternativeName>
</protein>
<feature type="binding site" evidence="4">
    <location>
        <position position="69"/>
    </location>
    <ligand>
        <name>Zn(2+)</name>
        <dbReference type="ChEBI" id="CHEBI:29105"/>
    </ligand>
</feature>
<sequence>MPNPAPSPAAPSPAAHGDSDAKVVKSESEWRSCLTPEQFRITREHGTERAFTGPYWDEKRAGLYSCVACGTPLFRSEAKYDSGTGWPSFFSPVSPDAVVTHEDTSHGMRRIEVRCASCESHLGHVFPDGPAPTGLRFCLNGTALKLAPDDGDTRGA</sequence>
<dbReference type="InterPro" id="IPR028427">
    <property type="entry name" value="Met_Sox_Rdtase_MsrB"/>
</dbReference>
<dbReference type="Proteomes" id="UP001604002">
    <property type="component" value="Unassembled WGS sequence"/>
</dbReference>